<dbReference type="EMBL" id="FAUH01000009">
    <property type="protein sequence ID" value="CUU66216.1"/>
    <property type="molecule type" value="Genomic_DNA"/>
</dbReference>
<accession>A0A0X2NL49</accession>
<dbReference type="Gene3D" id="3.40.50.150">
    <property type="entry name" value="Vaccinia Virus protein VP39"/>
    <property type="match status" value="1"/>
</dbReference>
<evidence type="ECO:0000256" key="1">
    <source>
        <dbReference type="ARBA" id="ARBA00022603"/>
    </source>
</evidence>
<dbReference type="GO" id="GO:0032259">
    <property type="term" value="P:methylation"/>
    <property type="evidence" value="ECO:0007669"/>
    <property type="project" value="UniProtKB-KW"/>
</dbReference>
<dbReference type="InterPro" id="IPR029063">
    <property type="entry name" value="SAM-dependent_MTases_sf"/>
</dbReference>
<sequence>MITSWTEVTDRNPDHSHNYIERWESFGAQGRDIDGEARLIDALASDGDRILDAGAGTGRLAGYLAARNAATGDTGRNLQLTGVDIDPVLVDYARGRYPGVDWHTGDLSVDAEVPAGPFDLIVSAGNVLAFIPDPAHRAALGVLAERLAPGGRLVVGFGLDRGRGLTAFSEDAAAAGLQITQEYSSWDLRPRTDSAPDAGFLVAILEPEVPHE</sequence>
<keyword evidence="3" id="KW-0949">S-adenosyl-L-methionine</keyword>
<organism evidence="5 6">
    <name type="scientific">Corynebacterium variabile</name>
    <dbReference type="NCBI Taxonomy" id="1727"/>
    <lineage>
        <taxon>Bacteria</taxon>
        <taxon>Bacillati</taxon>
        <taxon>Actinomycetota</taxon>
        <taxon>Actinomycetes</taxon>
        <taxon>Mycobacteriales</taxon>
        <taxon>Corynebacteriaceae</taxon>
        <taxon>Corynebacterium</taxon>
    </lineage>
</organism>
<feature type="domain" description="Methyltransferase" evidence="4">
    <location>
        <begin position="50"/>
        <end position="151"/>
    </location>
</feature>
<protein>
    <submittedName>
        <fullName evidence="5">Methyltransferase domain</fullName>
    </submittedName>
</protein>
<dbReference type="SUPFAM" id="SSF53335">
    <property type="entry name" value="S-adenosyl-L-methionine-dependent methyltransferases"/>
    <property type="match status" value="1"/>
</dbReference>
<dbReference type="PANTHER" id="PTHR43464:SF19">
    <property type="entry name" value="UBIQUINONE BIOSYNTHESIS O-METHYLTRANSFERASE, MITOCHONDRIAL"/>
    <property type="match status" value="1"/>
</dbReference>
<dbReference type="AlphaFoldDB" id="A0A0X2NL49"/>
<dbReference type="CDD" id="cd02440">
    <property type="entry name" value="AdoMet_MTases"/>
    <property type="match status" value="1"/>
</dbReference>
<dbReference type="PANTHER" id="PTHR43464">
    <property type="entry name" value="METHYLTRANSFERASE"/>
    <property type="match status" value="1"/>
</dbReference>
<evidence type="ECO:0000313" key="5">
    <source>
        <dbReference type="EMBL" id="CUU66216.1"/>
    </source>
</evidence>
<dbReference type="GO" id="GO:0008168">
    <property type="term" value="F:methyltransferase activity"/>
    <property type="evidence" value="ECO:0007669"/>
    <property type="project" value="UniProtKB-KW"/>
</dbReference>
<evidence type="ECO:0000256" key="2">
    <source>
        <dbReference type="ARBA" id="ARBA00022679"/>
    </source>
</evidence>
<evidence type="ECO:0000259" key="4">
    <source>
        <dbReference type="Pfam" id="PF13649"/>
    </source>
</evidence>
<proteinExistence type="predicted"/>
<dbReference type="OrthoDB" id="7062303at2"/>
<dbReference type="RefSeq" id="WP_073884069.1">
    <property type="nucleotide sequence ID" value="NZ_FAUH01000009.1"/>
</dbReference>
<name>A0A0X2NL49_9CORY</name>
<evidence type="ECO:0000256" key="3">
    <source>
        <dbReference type="ARBA" id="ARBA00022691"/>
    </source>
</evidence>
<reference evidence="6" key="1">
    <citation type="submission" date="2015-11" db="EMBL/GenBank/DDBJ databases">
        <authorList>
            <person name="Dugat-Bony E."/>
        </authorList>
    </citation>
    <scope>NUCLEOTIDE SEQUENCE [LARGE SCALE GENOMIC DNA]</scope>
    <source>
        <strain evidence="6">Mu292</strain>
    </source>
</reference>
<dbReference type="InterPro" id="IPR041698">
    <property type="entry name" value="Methyltransf_25"/>
</dbReference>
<dbReference type="Proteomes" id="UP000182498">
    <property type="component" value="Unassembled WGS sequence"/>
</dbReference>
<keyword evidence="2 5" id="KW-0808">Transferase</keyword>
<gene>
    <name evidence="5" type="ORF">CVAR292_01554</name>
</gene>
<evidence type="ECO:0000313" key="6">
    <source>
        <dbReference type="Proteomes" id="UP000182498"/>
    </source>
</evidence>
<dbReference type="Pfam" id="PF13649">
    <property type="entry name" value="Methyltransf_25"/>
    <property type="match status" value="1"/>
</dbReference>
<keyword evidence="6" id="KW-1185">Reference proteome</keyword>
<keyword evidence="1 5" id="KW-0489">Methyltransferase</keyword>